<dbReference type="PANTHER" id="PTHR21581">
    <property type="entry name" value="D-ALANYL-D-ALANINE CARBOXYPEPTIDASE"/>
    <property type="match status" value="1"/>
</dbReference>
<accession>A0ABU5I8F9</accession>
<dbReference type="EMBL" id="JAXLPB010000011">
    <property type="protein sequence ID" value="MDY8111098.1"/>
    <property type="molecule type" value="Genomic_DNA"/>
</dbReference>
<keyword evidence="2 8" id="KW-0732">Signal</keyword>
<dbReference type="RefSeq" id="WP_322189236.1">
    <property type="nucleotide sequence ID" value="NZ_JAXLPB010000011.1"/>
</dbReference>
<name>A0ABU5I8F9_9HYPH</name>
<dbReference type="InterPro" id="IPR018044">
    <property type="entry name" value="Peptidase_S11"/>
</dbReference>
<feature type="domain" description="Peptidase S11 D-alanyl-D-alanine carboxypeptidase A N-terminal" evidence="9">
    <location>
        <begin position="30"/>
        <end position="250"/>
    </location>
</feature>
<keyword evidence="10" id="KW-0645">Protease</keyword>
<evidence type="ECO:0000313" key="10">
    <source>
        <dbReference type="EMBL" id="MDY8111098.1"/>
    </source>
</evidence>
<dbReference type="InterPro" id="IPR001967">
    <property type="entry name" value="Peptidase_S11_N"/>
</dbReference>
<keyword evidence="10" id="KW-0121">Carboxypeptidase</keyword>
<keyword evidence="6" id="KW-0961">Cell wall biogenesis/degradation</keyword>
<keyword evidence="4" id="KW-0133">Cell shape</keyword>
<evidence type="ECO:0000313" key="11">
    <source>
        <dbReference type="Proteomes" id="UP001294412"/>
    </source>
</evidence>
<dbReference type="EC" id="3.4.-.-" evidence="10"/>
<comment type="caution">
    <text evidence="10">The sequence shown here is derived from an EMBL/GenBank/DDBJ whole genome shotgun (WGS) entry which is preliminary data.</text>
</comment>
<gene>
    <name evidence="10" type="ORF">U0C82_18410</name>
</gene>
<evidence type="ECO:0000259" key="9">
    <source>
        <dbReference type="Pfam" id="PF00768"/>
    </source>
</evidence>
<evidence type="ECO:0000256" key="4">
    <source>
        <dbReference type="ARBA" id="ARBA00022960"/>
    </source>
</evidence>
<protein>
    <submittedName>
        <fullName evidence="10">D-alanyl-D-alanine carboxypeptidase family protein</fullName>
        <ecNumber evidence="10">3.4.-.-</ecNumber>
    </submittedName>
</protein>
<dbReference type="SUPFAM" id="SSF56601">
    <property type="entry name" value="beta-lactamase/transpeptidase-like"/>
    <property type="match status" value="1"/>
</dbReference>
<dbReference type="PRINTS" id="PR00725">
    <property type="entry name" value="DADACBPTASE1"/>
</dbReference>
<feature type="signal peptide" evidence="8">
    <location>
        <begin position="1"/>
        <end position="31"/>
    </location>
</feature>
<keyword evidence="11" id="KW-1185">Reference proteome</keyword>
<keyword evidence="3 10" id="KW-0378">Hydrolase</keyword>
<dbReference type="PANTHER" id="PTHR21581:SF6">
    <property type="entry name" value="TRAFFICKING PROTEIN PARTICLE COMPLEX SUBUNIT 12"/>
    <property type="match status" value="1"/>
</dbReference>
<dbReference type="Gene3D" id="3.40.710.10">
    <property type="entry name" value="DD-peptidase/beta-lactamase superfamily"/>
    <property type="match status" value="1"/>
</dbReference>
<evidence type="ECO:0000256" key="2">
    <source>
        <dbReference type="ARBA" id="ARBA00022729"/>
    </source>
</evidence>
<evidence type="ECO:0000256" key="6">
    <source>
        <dbReference type="ARBA" id="ARBA00023316"/>
    </source>
</evidence>
<keyword evidence="5" id="KW-0573">Peptidoglycan synthesis</keyword>
<organism evidence="10 11">
    <name type="scientific">Fulvimarina uroteuthidis</name>
    <dbReference type="NCBI Taxonomy" id="3098149"/>
    <lineage>
        <taxon>Bacteria</taxon>
        <taxon>Pseudomonadati</taxon>
        <taxon>Pseudomonadota</taxon>
        <taxon>Alphaproteobacteria</taxon>
        <taxon>Hyphomicrobiales</taxon>
        <taxon>Aurantimonadaceae</taxon>
        <taxon>Fulvimarina</taxon>
    </lineage>
</organism>
<evidence type="ECO:0000256" key="3">
    <source>
        <dbReference type="ARBA" id="ARBA00022801"/>
    </source>
</evidence>
<dbReference type="Pfam" id="PF00768">
    <property type="entry name" value="Peptidase_S11"/>
    <property type="match status" value="1"/>
</dbReference>
<evidence type="ECO:0000256" key="8">
    <source>
        <dbReference type="SAM" id="SignalP"/>
    </source>
</evidence>
<reference evidence="10 11" key="1">
    <citation type="submission" date="2023-12" db="EMBL/GenBank/DDBJ databases">
        <title>Description of Novel Strain Fulvimarina sp. 2208YS6-2-32 isolated from Uroteuthis (Photololigo) edulis.</title>
        <authorList>
            <person name="Park J.-S."/>
        </authorList>
    </citation>
    <scope>NUCLEOTIDE SEQUENCE [LARGE SCALE GENOMIC DNA]</scope>
    <source>
        <strain evidence="10 11">2208YS6-2-32</strain>
    </source>
</reference>
<evidence type="ECO:0000256" key="5">
    <source>
        <dbReference type="ARBA" id="ARBA00022984"/>
    </source>
</evidence>
<dbReference type="InterPro" id="IPR012338">
    <property type="entry name" value="Beta-lactam/transpept-like"/>
</dbReference>
<evidence type="ECO:0000256" key="7">
    <source>
        <dbReference type="RuleBase" id="RU004016"/>
    </source>
</evidence>
<proteinExistence type="inferred from homology"/>
<dbReference type="Proteomes" id="UP001294412">
    <property type="component" value="Unassembled WGS sequence"/>
</dbReference>
<dbReference type="GO" id="GO:0004180">
    <property type="term" value="F:carboxypeptidase activity"/>
    <property type="evidence" value="ECO:0007669"/>
    <property type="project" value="UniProtKB-KW"/>
</dbReference>
<feature type="chain" id="PRO_5046201020" evidence="8">
    <location>
        <begin position="32"/>
        <end position="362"/>
    </location>
</feature>
<evidence type="ECO:0000256" key="1">
    <source>
        <dbReference type="ARBA" id="ARBA00007164"/>
    </source>
</evidence>
<comment type="similarity">
    <text evidence="1 7">Belongs to the peptidase S11 family.</text>
</comment>
<sequence length="362" mass="38686">MNPNRIGRFPSVLAGALAIAAFHAVSSLAHATPVLVVDAETRRVLYEEEAGAPWYPASTTKLMSAYVVFEALARGEVTLDTPVVISKEAMGEASLHAGLKAGRSMRLEDALYAMVVGSANEVSVSLAETVAGSVDAFAGRMNDVARRLGMTASHFSNPNGLFAKDHVTTARDLALLGVAAATDFPQYRPLFETFQVIIDGKTLESENTLLTGFPGTIGFKTGFLCASGRNVVAMAERGGRRILVVILGATTGRERSERAAKLMTEAFDGTLAPSGRDLAALQNNPSLPPEDMRMRVCSDETAAYEAKRNRLYPMGLPGEVSYLGADIAPRAYAFQTTEAAPTFDVPIPTLRPVRPYTGDRMP</sequence>